<evidence type="ECO:0000256" key="12">
    <source>
        <dbReference type="ARBA" id="ARBA00023239"/>
    </source>
</evidence>
<keyword evidence="6 17" id="KW-0547">Nucleotide-binding</keyword>
<keyword evidence="5 18" id="KW-0479">Metal-binding</keyword>
<dbReference type="SUPFAM" id="SSF53613">
    <property type="entry name" value="Ribokinase-like"/>
    <property type="match status" value="1"/>
</dbReference>
<keyword evidence="9 18" id="KW-0630">Potassium</keyword>
<feature type="binding site" evidence="18">
    <location>
        <position position="147"/>
    </location>
    <ligand>
        <name>K(+)</name>
        <dbReference type="ChEBI" id="CHEBI:29103"/>
    </ligand>
</feature>
<dbReference type="CDD" id="cd01171">
    <property type="entry name" value="YXKO-related"/>
    <property type="match status" value="1"/>
</dbReference>
<comment type="similarity">
    <text evidence="18">Belongs to the NnrE/AIBP family.</text>
</comment>
<dbReference type="InterPro" id="IPR029056">
    <property type="entry name" value="Ribokinase-like"/>
</dbReference>
<dbReference type="PROSITE" id="PS50206">
    <property type="entry name" value="RHODANESE_3"/>
    <property type="match status" value="1"/>
</dbReference>
<dbReference type="HAMAP" id="MF_01965">
    <property type="entry name" value="NADHX_dehydratase"/>
    <property type="match status" value="1"/>
</dbReference>
<dbReference type="Gene3D" id="3.40.1190.20">
    <property type="match status" value="1"/>
</dbReference>
<dbReference type="InterPro" id="IPR001763">
    <property type="entry name" value="Rhodanese-like_dom"/>
</dbReference>
<feature type="binding site" evidence="18">
    <location>
        <begin position="115"/>
        <end position="121"/>
    </location>
    <ligand>
        <name>(6S)-NADPHX</name>
        <dbReference type="ChEBI" id="CHEBI:64076"/>
    </ligand>
</feature>
<feature type="binding site" evidence="17">
    <location>
        <position position="407"/>
    </location>
    <ligand>
        <name>(6S)-NADPHX</name>
        <dbReference type="ChEBI" id="CHEBI:64076"/>
    </ligand>
</feature>
<keyword evidence="7 17" id="KW-0067">ATP-binding</keyword>
<feature type="binding site" evidence="17">
    <location>
        <position position="296"/>
    </location>
    <ligand>
        <name>(6S)-NADPHX</name>
        <dbReference type="ChEBI" id="CHEBI:64076"/>
    </ligand>
</feature>
<dbReference type="InterPro" id="IPR004443">
    <property type="entry name" value="YjeF_N_dom"/>
</dbReference>
<reference evidence="23 24" key="1">
    <citation type="submission" date="2022-07" db="EMBL/GenBank/DDBJ databases">
        <title>Genomic and pangenome structural analysis of the polyextremophile Exiguobacterium.</title>
        <authorList>
            <person name="Shen L."/>
        </authorList>
    </citation>
    <scope>NUCLEOTIDE SEQUENCE [LARGE SCALE GENOMIC DNA]</scope>
    <source>
        <strain evidence="23 24">12_1</strain>
    </source>
</reference>
<evidence type="ECO:0000256" key="19">
    <source>
        <dbReference type="PIRNR" id="PIRNR017184"/>
    </source>
</evidence>
<feature type="domain" description="Rhodanese" evidence="20">
    <location>
        <begin position="27"/>
        <end position="84"/>
    </location>
</feature>
<dbReference type="InterPro" id="IPR017953">
    <property type="entry name" value="Carbohydrate_kinase_pred_CS"/>
</dbReference>
<keyword evidence="10 17" id="KW-0520">NAD</keyword>
<evidence type="ECO:0000256" key="4">
    <source>
        <dbReference type="ARBA" id="ARBA00009524"/>
    </source>
</evidence>
<dbReference type="PROSITE" id="PS51385">
    <property type="entry name" value="YJEF_N"/>
    <property type="match status" value="1"/>
</dbReference>
<evidence type="ECO:0000256" key="17">
    <source>
        <dbReference type="HAMAP-Rule" id="MF_01965"/>
    </source>
</evidence>
<keyword evidence="13" id="KW-0511">Multifunctional enzyme</keyword>
<organism evidence="23 24">
    <name type="scientific">Exiguobacterium alkaliphilum</name>
    <dbReference type="NCBI Taxonomy" id="1428684"/>
    <lineage>
        <taxon>Bacteria</taxon>
        <taxon>Bacillati</taxon>
        <taxon>Bacillota</taxon>
        <taxon>Bacilli</taxon>
        <taxon>Bacillales</taxon>
        <taxon>Bacillales Family XII. Incertae Sedis</taxon>
        <taxon>Exiguobacterium</taxon>
    </lineage>
</organism>
<feature type="binding site" evidence="17">
    <location>
        <begin position="377"/>
        <end position="381"/>
    </location>
    <ligand>
        <name>AMP</name>
        <dbReference type="ChEBI" id="CHEBI:456215"/>
    </ligand>
</feature>
<evidence type="ECO:0000256" key="2">
    <source>
        <dbReference type="ARBA" id="ARBA00000909"/>
    </source>
</evidence>
<feature type="binding site" evidence="18">
    <location>
        <position position="144"/>
    </location>
    <ligand>
        <name>(6S)-NADPHX</name>
        <dbReference type="ChEBI" id="CHEBI:64076"/>
    </ligand>
</feature>
<keyword evidence="12 17" id="KW-0456">Lyase</keyword>
<evidence type="ECO:0000256" key="6">
    <source>
        <dbReference type="ARBA" id="ARBA00022741"/>
    </source>
</evidence>
<comment type="similarity">
    <text evidence="4 19">In the C-terminal section; belongs to the NnrD/CARKD family.</text>
</comment>
<evidence type="ECO:0000259" key="22">
    <source>
        <dbReference type="PROSITE" id="PS51385"/>
    </source>
</evidence>
<dbReference type="NCBIfam" id="TIGR00197">
    <property type="entry name" value="yjeF_nterm"/>
    <property type="match status" value="1"/>
</dbReference>
<evidence type="ECO:0000256" key="16">
    <source>
        <dbReference type="ARBA" id="ARBA00049209"/>
    </source>
</evidence>
<feature type="binding site" evidence="18">
    <location>
        <position position="111"/>
    </location>
    <ligand>
        <name>K(+)</name>
        <dbReference type="ChEBI" id="CHEBI:29103"/>
    </ligand>
</feature>
<comment type="caution">
    <text evidence="23">The sequence shown here is derived from an EMBL/GenBank/DDBJ whole genome shotgun (WGS) entry which is preliminary data.</text>
</comment>
<comment type="subunit">
    <text evidence="17">Homotetramer.</text>
</comment>
<dbReference type="SUPFAM" id="SSF64153">
    <property type="entry name" value="YjeF N-terminal domain-like"/>
    <property type="match status" value="1"/>
</dbReference>
<evidence type="ECO:0000259" key="21">
    <source>
        <dbReference type="PROSITE" id="PS51383"/>
    </source>
</evidence>
<comment type="similarity">
    <text evidence="17">Belongs to the NnrD/CARKD family.</text>
</comment>
<dbReference type="Proteomes" id="UP001206821">
    <property type="component" value="Unassembled WGS sequence"/>
</dbReference>
<comment type="catalytic activity">
    <reaction evidence="15 17 19">
        <text>(6S)-NADHX + ADP = AMP + phosphate + NADH + H(+)</text>
        <dbReference type="Rhea" id="RHEA:32223"/>
        <dbReference type="ChEBI" id="CHEBI:15378"/>
        <dbReference type="ChEBI" id="CHEBI:43474"/>
        <dbReference type="ChEBI" id="CHEBI:57945"/>
        <dbReference type="ChEBI" id="CHEBI:64074"/>
        <dbReference type="ChEBI" id="CHEBI:456215"/>
        <dbReference type="ChEBI" id="CHEBI:456216"/>
        <dbReference type="EC" id="4.2.1.136"/>
    </reaction>
</comment>
<name>A0ABT2L040_9BACL</name>
<sequence>MIYTANEIKRADATAKQQGMPETVLMERAASAVAHRLQLPDEASVLVVCGTGNNGGDGWVVARELAQRGHDVFVWSPLGAPKTDATSMHAAYVEQYVTIVDTPPSTDWIVDALYGIGLSGAVTGKGRDVISWLMSQPANIVSIDVPSGVPSDTADDFDGHAVTAMMTYTLHGFKRSAFLPKTAPYYGEVERVDIGLPHTSSWRVLTEADFDDSLLTRERFSHKTTYGRGLLIGGSEHLIGAPFLAGRAALRTGIGLLEMIVPEQASPLKAGLPEAMYTSADTIANKDVDAIAIGPGMVEGETLVRIWESVRKKTMPLVVDAGALSHAHLDAAGTLILTPHPGELARMTGQTVEEIEADRFGVARAFAMRHGVHLILKGTHTLIVTPEGTGAVNTVEASALAKGGSGDVLTGMLLAMWARCRRIETPHNPNEQAVLWHALAAKKMSESMHPASVLASDVVEAIGRIQKEES</sequence>
<comment type="function">
    <text evidence="14 19">Bifunctional enzyme that catalyzes the epimerization of the S- and R-forms of NAD(P)HX and the dehydration of the S-form of NAD(P)HX at the expense of ADP, which is converted to AMP. This allows the repair of both epimers of NAD(P)HX, a damaged form of NAD(P)H that is a result of enzymatic or heat-dependent hydration.</text>
</comment>
<comment type="caution">
    <text evidence="18">Lacks conserved residue(s) required for the propagation of feature annotation.</text>
</comment>
<comment type="cofactor">
    <cofactor evidence="18 19">
        <name>K(+)</name>
        <dbReference type="ChEBI" id="CHEBI:29103"/>
    </cofactor>
    <text evidence="18 19">Binds 1 potassium ion per subunit.</text>
</comment>
<evidence type="ECO:0000256" key="11">
    <source>
        <dbReference type="ARBA" id="ARBA00023235"/>
    </source>
</evidence>
<dbReference type="PANTHER" id="PTHR12592:SF0">
    <property type="entry name" value="ATP-DEPENDENT (S)-NAD(P)H-HYDRATE DEHYDRATASE"/>
    <property type="match status" value="1"/>
</dbReference>
<feature type="domain" description="YjeF N-terminal" evidence="22">
    <location>
        <begin position="8"/>
        <end position="202"/>
    </location>
</feature>
<dbReference type="InterPro" id="IPR036652">
    <property type="entry name" value="YjeF_N_dom_sf"/>
</dbReference>
<feature type="binding site" evidence="17">
    <location>
        <position position="406"/>
    </location>
    <ligand>
        <name>AMP</name>
        <dbReference type="ChEBI" id="CHEBI:456215"/>
    </ligand>
</feature>
<gene>
    <name evidence="17" type="primary">nnrD</name>
    <name evidence="18" type="synonym">nnrE</name>
    <name evidence="23" type="ORF">NQG31_13325</name>
</gene>
<comment type="function">
    <text evidence="18">Catalyzes the epimerization of the S- and R-forms of NAD(P)HX, a damaged form of NAD(P)H that is a result of enzymatic or heat-dependent hydration. This is a prerequisite for the S-specific NAD(P)H-hydrate dehydratase to allow the repair of both epimers of NAD(P)HX.</text>
</comment>
<comment type="cofactor">
    <cofactor evidence="17">
        <name>Mg(2+)</name>
        <dbReference type="ChEBI" id="CHEBI:18420"/>
    </cofactor>
</comment>
<comment type="similarity">
    <text evidence="3 19">In the N-terminal section; belongs to the NnrE/AIBP family.</text>
</comment>
<dbReference type="PROSITE" id="PS01050">
    <property type="entry name" value="YJEF_C_2"/>
    <property type="match status" value="1"/>
</dbReference>
<feature type="domain" description="YjeF C-terminal" evidence="21">
    <location>
        <begin position="206"/>
        <end position="469"/>
    </location>
</feature>
<evidence type="ECO:0000256" key="15">
    <source>
        <dbReference type="ARBA" id="ARBA00048238"/>
    </source>
</evidence>
<keyword evidence="11 18" id="KW-0413">Isomerase</keyword>
<feature type="binding site" evidence="17">
    <location>
        <position position="241"/>
    </location>
    <ligand>
        <name>(6S)-NADPHX</name>
        <dbReference type="ChEBI" id="CHEBI:64076"/>
    </ligand>
</feature>
<dbReference type="HAMAP" id="MF_01966">
    <property type="entry name" value="NADHX_epimerase"/>
    <property type="match status" value="1"/>
</dbReference>
<dbReference type="InterPro" id="IPR030677">
    <property type="entry name" value="Nnr"/>
</dbReference>
<evidence type="ECO:0000256" key="18">
    <source>
        <dbReference type="HAMAP-Rule" id="MF_01966"/>
    </source>
</evidence>
<evidence type="ECO:0000256" key="7">
    <source>
        <dbReference type="ARBA" id="ARBA00022840"/>
    </source>
</evidence>
<dbReference type="PIRSF" id="PIRSF017184">
    <property type="entry name" value="Nnr"/>
    <property type="match status" value="1"/>
</dbReference>
<dbReference type="PROSITE" id="PS51383">
    <property type="entry name" value="YJEF_C_3"/>
    <property type="match status" value="1"/>
</dbReference>
<dbReference type="NCBIfam" id="TIGR00196">
    <property type="entry name" value="yjeF_cterm"/>
    <property type="match status" value="1"/>
</dbReference>
<comment type="catalytic activity">
    <reaction evidence="1 18 19">
        <text>(6R)-NADHX = (6S)-NADHX</text>
        <dbReference type="Rhea" id="RHEA:32215"/>
        <dbReference type="ChEBI" id="CHEBI:64074"/>
        <dbReference type="ChEBI" id="CHEBI:64075"/>
        <dbReference type="EC" id="5.1.99.6"/>
    </reaction>
</comment>
<evidence type="ECO:0000256" key="1">
    <source>
        <dbReference type="ARBA" id="ARBA00000013"/>
    </source>
</evidence>
<keyword evidence="8 17" id="KW-0521">NADP</keyword>
<evidence type="ECO:0000256" key="9">
    <source>
        <dbReference type="ARBA" id="ARBA00022958"/>
    </source>
</evidence>
<protein>
    <recommendedName>
        <fullName evidence="19">Bifunctional NAD(P)H-hydrate repair enzyme</fullName>
    </recommendedName>
    <alternativeName>
        <fullName evidence="19">Nicotinamide nucleotide repair protein</fullName>
    </alternativeName>
    <domain>
        <recommendedName>
            <fullName evidence="19">ADP-dependent (S)-NAD(P)H-hydrate dehydratase</fullName>
            <ecNumber evidence="19">4.2.1.136</ecNumber>
        </recommendedName>
        <alternativeName>
            <fullName evidence="19">ADP-dependent NAD(P)HX dehydratase</fullName>
        </alternativeName>
    </domain>
    <domain>
        <recommendedName>
            <fullName evidence="19">NAD(P)H-hydrate epimerase</fullName>
            <ecNumber evidence="19">5.1.99.6</ecNumber>
        </recommendedName>
    </domain>
</protein>
<evidence type="ECO:0000256" key="14">
    <source>
        <dbReference type="ARBA" id="ARBA00025153"/>
    </source>
</evidence>
<dbReference type="Gene3D" id="3.40.50.10260">
    <property type="entry name" value="YjeF N-terminal domain"/>
    <property type="match status" value="1"/>
</dbReference>
<evidence type="ECO:0000256" key="13">
    <source>
        <dbReference type="ARBA" id="ARBA00023268"/>
    </source>
</evidence>
<comment type="catalytic activity">
    <reaction evidence="2 18 19">
        <text>(6R)-NADPHX = (6S)-NADPHX</text>
        <dbReference type="Rhea" id="RHEA:32227"/>
        <dbReference type="ChEBI" id="CHEBI:64076"/>
        <dbReference type="ChEBI" id="CHEBI:64077"/>
        <dbReference type="EC" id="5.1.99.6"/>
    </reaction>
</comment>
<evidence type="ECO:0000313" key="23">
    <source>
        <dbReference type="EMBL" id="MCT4796527.1"/>
    </source>
</evidence>
<keyword evidence="24" id="KW-1185">Reference proteome</keyword>
<proteinExistence type="inferred from homology"/>
<comment type="function">
    <text evidence="17">Catalyzes the dehydration of the S-form of NAD(P)HX at the expense of ADP, which is converted to AMP. Together with NAD(P)HX epimerase, which catalyzes the epimerization of the S- and R-forms, the enzyme allows the repair of both epimers of NAD(P)HX, a damaged form of NAD(P)H that is a result of enzymatic or heat-dependent hydration.</text>
</comment>
<feature type="binding site" evidence="18">
    <location>
        <position position="54"/>
    </location>
    <ligand>
        <name>K(+)</name>
        <dbReference type="ChEBI" id="CHEBI:29103"/>
    </ligand>
</feature>
<dbReference type="RefSeq" id="WP_034814865.1">
    <property type="nucleotide sequence ID" value="NZ_JANIEK010000075.1"/>
</dbReference>
<comment type="catalytic activity">
    <reaction evidence="16 17 19">
        <text>(6S)-NADPHX + ADP = AMP + phosphate + NADPH + H(+)</text>
        <dbReference type="Rhea" id="RHEA:32235"/>
        <dbReference type="ChEBI" id="CHEBI:15378"/>
        <dbReference type="ChEBI" id="CHEBI:43474"/>
        <dbReference type="ChEBI" id="CHEBI:57783"/>
        <dbReference type="ChEBI" id="CHEBI:64076"/>
        <dbReference type="ChEBI" id="CHEBI:456215"/>
        <dbReference type="ChEBI" id="CHEBI:456216"/>
        <dbReference type="EC" id="4.2.1.136"/>
    </reaction>
</comment>
<evidence type="ECO:0000259" key="20">
    <source>
        <dbReference type="PROSITE" id="PS50206"/>
    </source>
</evidence>
<dbReference type="Pfam" id="PF03853">
    <property type="entry name" value="YjeF_N"/>
    <property type="match status" value="1"/>
</dbReference>
<evidence type="ECO:0000256" key="8">
    <source>
        <dbReference type="ARBA" id="ARBA00022857"/>
    </source>
</evidence>
<feature type="binding site" evidence="18">
    <location>
        <begin position="53"/>
        <end position="57"/>
    </location>
    <ligand>
        <name>(6S)-NADPHX</name>
        <dbReference type="ChEBI" id="CHEBI:64076"/>
    </ligand>
</feature>
<evidence type="ECO:0000313" key="24">
    <source>
        <dbReference type="Proteomes" id="UP001206821"/>
    </source>
</evidence>
<accession>A0ABT2L040</accession>
<feature type="binding site" evidence="17">
    <location>
        <position position="340"/>
    </location>
    <ligand>
        <name>(6S)-NADPHX</name>
        <dbReference type="ChEBI" id="CHEBI:64076"/>
    </ligand>
</feature>
<dbReference type="EC" id="5.1.99.6" evidence="19"/>
<evidence type="ECO:0000256" key="10">
    <source>
        <dbReference type="ARBA" id="ARBA00023027"/>
    </source>
</evidence>
<dbReference type="EC" id="4.2.1.136" evidence="19"/>
<dbReference type="EMBL" id="JANIEK010000075">
    <property type="protein sequence ID" value="MCT4796527.1"/>
    <property type="molecule type" value="Genomic_DNA"/>
</dbReference>
<evidence type="ECO:0000256" key="5">
    <source>
        <dbReference type="ARBA" id="ARBA00022723"/>
    </source>
</evidence>
<dbReference type="PANTHER" id="PTHR12592">
    <property type="entry name" value="ATP-DEPENDENT (S)-NAD(P)H-HYDRATE DEHYDRATASE FAMILY MEMBER"/>
    <property type="match status" value="1"/>
</dbReference>
<dbReference type="InterPro" id="IPR000631">
    <property type="entry name" value="CARKD"/>
</dbReference>
<dbReference type="Pfam" id="PF01256">
    <property type="entry name" value="Carb_kinase"/>
    <property type="match status" value="1"/>
</dbReference>
<evidence type="ECO:0000256" key="3">
    <source>
        <dbReference type="ARBA" id="ARBA00006001"/>
    </source>
</evidence>